<dbReference type="OrthoDB" id="10442632at2759"/>
<feature type="compositionally biased region" description="Polar residues" evidence="1">
    <location>
        <begin position="10"/>
        <end position="25"/>
    </location>
</feature>
<protein>
    <submittedName>
        <fullName evidence="3">266_t:CDS:1</fullName>
    </submittedName>
</protein>
<gene>
    <name evidence="3" type="ORF">RFULGI_LOCUS10032</name>
</gene>
<evidence type="ECO:0000256" key="2">
    <source>
        <dbReference type="SAM" id="Phobius"/>
    </source>
</evidence>
<keyword evidence="2" id="KW-0812">Transmembrane</keyword>
<keyword evidence="2" id="KW-0472">Membrane</keyword>
<evidence type="ECO:0000313" key="3">
    <source>
        <dbReference type="EMBL" id="CAG8691863.1"/>
    </source>
</evidence>
<sequence length="299" mass="34812">MDVNRDQEIQESNPQKNKEPTNLTTKSKEDIQVDKYTIMLLKEKWEKVETLLKRRNNLNLINIVMSSFVILFGIALLYMFWKKNISDTVHIITSSVLASSGALALLNILGQKWKQNKDNVTSLVGVAKKIPLPSDKVFMPALLQIPDELINDKLVGKCKDYLRYLDRIKDLITIEKRSSVQMLNYTIELPDHTNHMMIFYTLKFIFLKPTIEVVAAILSYYYALSKRLYLIDDKDFTLDDYSRVSFFGNDEAMKKYKILPNEETNTSMSSYDTQLEEDTKQIYEEKDISTQNLAEKLEF</sequence>
<evidence type="ECO:0000256" key="1">
    <source>
        <dbReference type="SAM" id="MobiDB-lite"/>
    </source>
</evidence>
<feature type="transmembrane region" description="Helical" evidence="2">
    <location>
        <begin position="60"/>
        <end position="81"/>
    </location>
</feature>
<feature type="transmembrane region" description="Helical" evidence="2">
    <location>
        <begin position="205"/>
        <end position="224"/>
    </location>
</feature>
<feature type="region of interest" description="Disordered" evidence="1">
    <location>
        <begin position="1"/>
        <end position="26"/>
    </location>
</feature>
<feature type="transmembrane region" description="Helical" evidence="2">
    <location>
        <begin position="87"/>
        <end position="109"/>
    </location>
</feature>
<evidence type="ECO:0000313" key="4">
    <source>
        <dbReference type="Proteomes" id="UP000789396"/>
    </source>
</evidence>
<keyword evidence="2" id="KW-1133">Transmembrane helix</keyword>
<dbReference type="AlphaFoldDB" id="A0A9N9HM91"/>
<keyword evidence="4" id="KW-1185">Reference proteome</keyword>
<comment type="caution">
    <text evidence="3">The sequence shown here is derived from an EMBL/GenBank/DDBJ whole genome shotgun (WGS) entry which is preliminary data.</text>
</comment>
<proteinExistence type="predicted"/>
<dbReference type="Proteomes" id="UP000789396">
    <property type="component" value="Unassembled WGS sequence"/>
</dbReference>
<organism evidence="3 4">
    <name type="scientific">Racocetra fulgida</name>
    <dbReference type="NCBI Taxonomy" id="60492"/>
    <lineage>
        <taxon>Eukaryota</taxon>
        <taxon>Fungi</taxon>
        <taxon>Fungi incertae sedis</taxon>
        <taxon>Mucoromycota</taxon>
        <taxon>Glomeromycotina</taxon>
        <taxon>Glomeromycetes</taxon>
        <taxon>Diversisporales</taxon>
        <taxon>Gigasporaceae</taxon>
        <taxon>Racocetra</taxon>
    </lineage>
</organism>
<feature type="non-terminal residue" evidence="3">
    <location>
        <position position="299"/>
    </location>
</feature>
<reference evidence="3" key="1">
    <citation type="submission" date="2021-06" db="EMBL/GenBank/DDBJ databases">
        <authorList>
            <person name="Kallberg Y."/>
            <person name="Tangrot J."/>
            <person name="Rosling A."/>
        </authorList>
    </citation>
    <scope>NUCLEOTIDE SEQUENCE</scope>
    <source>
        <strain evidence="3">IN212</strain>
    </source>
</reference>
<name>A0A9N9HM91_9GLOM</name>
<dbReference type="EMBL" id="CAJVPZ010019057">
    <property type="protein sequence ID" value="CAG8691863.1"/>
    <property type="molecule type" value="Genomic_DNA"/>
</dbReference>
<accession>A0A9N9HM91</accession>